<evidence type="ECO:0000313" key="2">
    <source>
        <dbReference type="EMBL" id="RHN09439.1"/>
    </source>
</evidence>
<proteinExistence type="predicted"/>
<organism evidence="3 5">
    <name type="scientific">Bacteroides intestinalis</name>
    <dbReference type="NCBI Taxonomy" id="329854"/>
    <lineage>
        <taxon>Bacteria</taxon>
        <taxon>Pseudomonadati</taxon>
        <taxon>Bacteroidota</taxon>
        <taxon>Bacteroidia</taxon>
        <taxon>Bacteroidales</taxon>
        <taxon>Bacteroidaceae</taxon>
        <taxon>Bacteroides</taxon>
    </lineage>
</organism>
<keyword evidence="1" id="KW-0812">Transmembrane</keyword>
<dbReference type="EMBL" id="RCXO01000034">
    <property type="protein sequence ID" value="RYT77381.1"/>
    <property type="molecule type" value="Genomic_DNA"/>
</dbReference>
<dbReference type="RefSeq" id="WP_117706860.1">
    <property type="nucleotide sequence ID" value="NZ_BAABZC010000001.1"/>
</dbReference>
<dbReference type="AlphaFoldDB" id="A0A3E4KYW5"/>
<evidence type="ECO:0000256" key="1">
    <source>
        <dbReference type="SAM" id="Phobius"/>
    </source>
</evidence>
<dbReference type="Proteomes" id="UP000291191">
    <property type="component" value="Unassembled WGS sequence"/>
</dbReference>
<reference evidence="2 4" key="1">
    <citation type="submission" date="2018-08" db="EMBL/GenBank/DDBJ databases">
        <title>A genome reference for cultivated species of the human gut microbiota.</title>
        <authorList>
            <person name="Zou Y."/>
            <person name="Xue W."/>
            <person name="Luo G."/>
        </authorList>
    </citation>
    <scope>NUCLEOTIDE SEQUENCE [LARGE SCALE GENOMIC DNA]</scope>
    <source>
        <strain evidence="2 4">AF31-23</strain>
    </source>
</reference>
<accession>A0A3E4KYW5</accession>
<protein>
    <submittedName>
        <fullName evidence="3">Uncharacterized protein</fullName>
    </submittedName>
</protein>
<reference evidence="3 5" key="2">
    <citation type="journal article" date="2019" name="Science, e1252229">
        <title>Invertible promoters mediate bacterial phase variation, antibiotic resistance, and host adaptation in the gut.</title>
        <authorList>
            <person name="Jiang X."/>
            <person name="Hall A.B."/>
            <person name="Arthur T.D."/>
            <person name="Plichta D.R."/>
            <person name="Covington C.T."/>
            <person name="Poyet M."/>
            <person name="Crothers J."/>
            <person name="Moses P.L."/>
            <person name="Tolonen A.C."/>
            <person name="Vlamakis H."/>
            <person name="Alm E.J."/>
            <person name="Xavier R.J."/>
        </authorList>
    </citation>
    <scope>NUCLEOTIDE SEQUENCE [LARGE SCALE GENOMIC DNA]</scope>
    <source>
        <strain evidence="3">Bf_0095</strain>
        <strain evidence="5">bf_0095</strain>
    </source>
</reference>
<dbReference type="EMBL" id="QRQM01000003">
    <property type="protein sequence ID" value="RHN09439.1"/>
    <property type="molecule type" value="Genomic_DNA"/>
</dbReference>
<evidence type="ECO:0000313" key="5">
    <source>
        <dbReference type="Proteomes" id="UP000291191"/>
    </source>
</evidence>
<comment type="caution">
    <text evidence="3">The sequence shown here is derived from an EMBL/GenBank/DDBJ whole genome shotgun (WGS) entry which is preliminary data.</text>
</comment>
<feature type="transmembrane region" description="Helical" evidence="1">
    <location>
        <begin position="105"/>
        <end position="125"/>
    </location>
</feature>
<feature type="transmembrane region" description="Helical" evidence="1">
    <location>
        <begin position="81"/>
        <end position="99"/>
    </location>
</feature>
<dbReference type="Proteomes" id="UP000286003">
    <property type="component" value="Unassembled WGS sequence"/>
</dbReference>
<name>A0A3E4KYW5_9BACE</name>
<evidence type="ECO:0000313" key="3">
    <source>
        <dbReference type="EMBL" id="RYT77381.1"/>
    </source>
</evidence>
<sequence>MKQSKSELEALLNTNASVEAIQDNARQIIFDNIDAHGLTPLQKQAIEAICHRVTIPLSMGIKMPNLPIVSSQEKMGIFSHIYNLAISALIALLGVLIYFEILSLNISLLVTILAIYLAVSSFKLHQISEKEKEQKEEKAVEPTLYITTSITEIENFINEQITSINRIITIIKDSNKGNIKQPLDPLMDSHLEILKWMQRLYNNAVRLEKIGTERFREDISYILDFFDYDLVIYSPEESENFNVEHINMEIPEPNTVAPAIFRRKEEGREIVLKGKVFLPEV</sequence>
<keyword evidence="1" id="KW-0472">Membrane</keyword>
<keyword evidence="1" id="KW-1133">Transmembrane helix</keyword>
<evidence type="ECO:0000313" key="4">
    <source>
        <dbReference type="Proteomes" id="UP000286003"/>
    </source>
</evidence>
<gene>
    <name evidence="2" type="ORF">DWZ32_03295</name>
    <name evidence="3" type="ORF">EAJ06_20040</name>
</gene>
<keyword evidence="5" id="KW-1185">Reference proteome</keyword>